<proteinExistence type="predicted"/>
<sequence length="64" mass="7381">MSFNSQGKLLQQSTVDFTCTILDYKSTQKLRMVTTSSNSLFNYDSDIVLIKSGYLKIDKYIPYK</sequence>
<accession>A0ABR8Q4Q3</accession>
<reference evidence="1 2" key="1">
    <citation type="submission" date="2020-08" db="EMBL/GenBank/DDBJ databases">
        <title>A Genomic Blueprint of the Chicken Gut Microbiome.</title>
        <authorList>
            <person name="Gilroy R."/>
            <person name="Ravi A."/>
            <person name="Getino M."/>
            <person name="Pursley I."/>
            <person name="Horton D.L."/>
            <person name="Alikhan N.-F."/>
            <person name="Baker D."/>
            <person name="Gharbi K."/>
            <person name="Hall N."/>
            <person name="Watson M."/>
            <person name="Adriaenssens E.M."/>
            <person name="Foster-Nyarko E."/>
            <person name="Jarju S."/>
            <person name="Secka A."/>
            <person name="Antonio M."/>
            <person name="Oren A."/>
            <person name="Chaudhuri R."/>
            <person name="La Ragione R.M."/>
            <person name="Hildebrand F."/>
            <person name="Pallen M.J."/>
        </authorList>
    </citation>
    <scope>NUCLEOTIDE SEQUENCE [LARGE SCALE GENOMIC DNA]</scope>
    <source>
        <strain evidence="1 2">Sa3CUN1</strain>
    </source>
</reference>
<comment type="caution">
    <text evidence="1">The sequence shown here is derived from an EMBL/GenBank/DDBJ whole genome shotgun (WGS) entry which is preliminary data.</text>
</comment>
<dbReference type="RefSeq" id="WP_191750055.1">
    <property type="nucleotide sequence ID" value="NZ_JACSQZ010000028.1"/>
</dbReference>
<protein>
    <submittedName>
        <fullName evidence="1">Uncharacterized protein</fullName>
    </submittedName>
</protein>
<evidence type="ECO:0000313" key="2">
    <source>
        <dbReference type="Proteomes" id="UP000640335"/>
    </source>
</evidence>
<gene>
    <name evidence="1" type="ORF">H9660_09055</name>
</gene>
<name>A0ABR8Q4Q3_9CLOT</name>
<organism evidence="1 2">
    <name type="scientific">Clostridium gallinarum</name>
    <dbReference type="NCBI Taxonomy" id="2762246"/>
    <lineage>
        <taxon>Bacteria</taxon>
        <taxon>Bacillati</taxon>
        <taxon>Bacillota</taxon>
        <taxon>Clostridia</taxon>
        <taxon>Eubacteriales</taxon>
        <taxon>Clostridiaceae</taxon>
        <taxon>Clostridium</taxon>
    </lineage>
</organism>
<dbReference type="EMBL" id="JACSQZ010000028">
    <property type="protein sequence ID" value="MBD7915294.1"/>
    <property type="molecule type" value="Genomic_DNA"/>
</dbReference>
<evidence type="ECO:0000313" key="1">
    <source>
        <dbReference type="EMBL" id="MBD7915294.1"/>
    </source>
</evidence>
<dbReference type="Proteomes" id="UP000640335">
    <property type="component" value="Unassembled WGS sequence"/>
</dbReference>
<keyword evidence="2" id="KW-1185">Reference proteome</keyword>